<feature type="compositionally biased region" description="Basic and acidic residues" evidence="5">
    <location>
        <begin position="158"/>
        <end position="172"/>
    </location>
</feature>
<evidence type="ECO:0000259" key="8">
    <source>
        <dbReference type="PROSITE" id="PS50055"/>
    </source>
</evidence>
<organism evidence="10 11">
    <name type="scientific">Parnassius mnemosyne</name>
    <name type="common">clouded apollo</name>
    <dbReference type="NCBI Taxonomy" id="213953"/>
    <lineage>
        <taxon>Eukaryota</taxon>
        <taxon>Metazoa</taxon>
        <taxon>Ecdysozoa</taxon>
        <taxon>Arthropoda</taxon>
        <taxon>Hexapoda</taxon>
        <taxon>Insecta</taxon>
        <taxon>Pterygota</taxon>
        <taxon>Neoptera</taxon>
        <taxon>Endopterygota</taxon>
        <taxon>Lepidoptera</taxon>
        <taxon>Glossata</taxon>
        <taxon>Ditrysia</taxon>
        <taxon>Papilionoidea</taxon>
        <taxon>Papilionidae</taxon>
        <taxon>Parnassiinae</taxon>
        <taxon>Parnassini</taxon>
        <taxon>Parnassius</taxon>
        <taxon>Driopa</taxon>
    </lineage>
</organism>
<dbReference type="Proteomes" id="UP001314205">
    <property type="component" value="Unassembled WGS sequence"/>
</dbReference>
<dbReference type="SMART" id="SM00404">
    <property type="entry name" value="PTPc_motif"/>
    <property type="match status" value="1"/>
</dbReference>
<dbReference type="GO" id="GO:0005886">
    <property type="term" value="C:plasma membrane"/>
    <property type="evidence" value="ECO:0007669"/>
    <property type="project" value="TreeGrafter"/>
</dbReference>
<feature type="region of interest" description="Disordered" evidence="5">
    <location>
        <begin position="1072"/>
        <end position="1122"/>
    </location>
</feature>
<evidence type="ECO:0000256" key="1">
    <source>
        <dbReference type="ARBA" id="ARBA00013064"/>
    </source>
</evidence>
<keyword evidence="7" id="KW-0732">Signal</keyword>
<feature type="region of interest" description="Disordered" evidence="5">
    <location>
        <begin position="248"/>
        <end position="270"/>
    </location>
</feature>
<gene>
    <name evidence="10" type="ORF">PARMNEM_LOCUS2536</name>
</gene>
<dbReference type="GO" id="GO:0005829">
    <property type="term" value="C:cytosol"/>
    <property type="evidence" value="ECO:0007669"/>
    <property type="project" value="TreeGrafter"/>
</dbReference>
<feature type="compositionally biased region" description="Basic and acidic residues" evidence="5">
    <location>
        <begin position="1072"/>
        <end position="1081"/>
    </location>
</feature>
<dbReference type="GO" id="GO:0004725">
    <property type="term" value="F:protein tyrosine phosphatase activity"/>
    <property type="evidence" value="ECO:0007669"/>
    <property type="project" value="UniProtKB-EC"/>
</dbReference>
<feature type="domain" description="Tyrosine specific protein phosphatases" evidence="9">
    <location>
        <begin position="1572"/>
        <end position="1621"/>
    </location>
</feature>
<evidence type="ECO:0000256" key="7">
    <source>
        <dbReference type="SAM" id="SignalP"/>
    </source>
</evidence>
<evidence type="ECO:0000256" key="6">
    <source>
        <dbReference type="SAM" id="Phobius"/>
    </source>
</evidence>
<feature type="compositionally biased region" description="Acidic residues" evidence="5">
    <location>
        <begin position="195"/>
        <end position="224"/>
    </location>
</feature>
<dbReference type="GO" id="GO:0019901">
    <property type="term" value="F:protein kinase binding"/>
    <property type="evidence" value="ECO:0007669"/>
    <property type="project" value="TreeGrafter"/>
</dbReference>
<feature type="compositionally biased region" description="Basic and acidic residues" evidence="5">
    <location>
        <begin position="248"/>
        <end position="262"/>
    </location>
</feature>
<dbReference type="EC" id="3.1.3.48" evidence="1"/>
<feature type="region of interest" description="Disordered" evidence="5">
    <location>
        <begin position="115"/>
        <end position="228"/>
    </location>
</feature>
<keyword evidence="2" id="KW-0597">Phosphoprotein</keyword>
<evidence type="ECO:0000259" key="9">
    <source>
        <dbReference type="PROSITE" id="PS50056"/>
    </source>
</evidence>
<feature type="transmembrane region" description="Helical" evidence="6">
    <location>
        <begin position="1206"/>
        <end position="1230"/>
    </location>
</feature>
<proteinExistence type="predicted"/>
<dbReference type="InterPro" id="IPR000242">
    <property type="entry name" value="PTP_cat"/>
</dbReference>
<keyword evidence="6" id="KW-0812">Transmembrane</keyword>
<evidence type="ECO:0000256" key="2">
    <source>
        <dbReference type="ARBA" id="ARBA00022553"/>
    </source>
</evidence>
<dbReference type="InterPro" id="IPR000387">
    <property type="entry name" value="Tyr_Pase_dom"/>
</dbReference>
<evidence type="ECO:0000256" key="4">
    <source>
        <dbReference type="ARBA" id="ARBA00022912"/>
    </source>
</evidence>
<dbReference type="InterPro" id="IPR003595">
    <property type="entry name" value="Tyr_Pase_cat"/>
</dbReference>
<feature type="signal peptide" evidence="7">
    <location>
        <begin position="1"/>
        <end position="27"/>
    </location>
</feature>
<evidence type="ECO:0000313" key="11">
    <source>
        <dbReference type="Proteomes" id="UP001314205"/>
    </source>
</evidence>
<sequence>MESPVRIYLGAAVVVNILLLTSTTVNGSALPHETNRTTITDENTTKYNRMNSTWSVNNKTPDVALNELHPKESASEEHTEKNAKYKDRGRVKFHSQLRSSTESTLRRIRSSTEPASLVIVTPKPDSKNSSQIDSMRTYKTKAPDLASSTSTSATMLFKAEKENQRSKDNDKEREEEEEEEEEEDDEDEKKIEKDEKEDEENDEKDEKEDDDKDEKEEEEEEEKENIDSFKKYTSSKFYGSNLFNIHDNDYKNNKHNQVKDDTSTPSFEKYSSYFSKDNYRSKESKNDDPYKSQSFFDFDSDLTTPKNNFFDQKYHEISTGIMKNLASMKGQSHLNDSSPQNIIKKNVGIEKFSNGSPNNKSMVIIKNTKEIRVLDNDQAGSANRELSDVHGTSIYYEMSVLSTETYNINHSSDDDCENETLPLETMARGTSQQVQDASFKATQPTIAQVPTKPVFSDLLPGSFSTLQPLLSVTPNSYNTITPMLKSGIPISTQTSIRFTDRPIKVNSSSFTRNRSYSKRLNLTGTKESPNSVTQQTDQTLNLGQRPLTRKFYYTTPKVKPIWMSPRRNVTKAYKTTYPTTIYAEHFNIKDKFSTTSRPSSHQKTILTTVPSDIDPVLQSDVGGVKKVVHSQIISDNTIPSLWKRGSMKITTAMPSTEFETSVSDLEIPPTMTAWALASLRSPPPLSSSVVNVSGSSQKSVDENELQKVGEVLDKRETTTASTKTTTTSSTVSALSNDIISKNITDIDQNKLPWKPVASNVEVNYETVTKSERLPAESNILIQGNLKPSETIHLSQNITEASTGIVKDHQTTPSWILAMYDKDITTTEEMRQTEEETIQPVDTTKSTGFESITKLPSGVTTPTDENNEIVTEQPKAETTTDYEITTIRFSYVPTEDITETQTPISNEDWHPVIPTRTIATTFENNPITTYRPTFLTTTEEIKETTSVPIDTTPQLEISSQTLENATQQLSQTIEQSTTEQITTPQTTTLIPKIKHTTSVPIDTTPQLEISSQTLEIATQQQSQTIEQSTTEEITTPRTTTLIPTIESTTDYQETTLVDTTPATLIETEATTEEIKQNSEYHETVTPFAEKQTDSSSEENSDSNEVISQDTISKTSTYDTPTTTITTTMKTESTTVPITTTTQTTLPEIKEHEEIIVTTDRKVETTVYTTTEITTKSVNELEDLTSYADDVTTETSSQVLTDEAGSGAAIAIAVSTIGVIALVLLVGLLLVVRRRGRRGVYAQRCTPVSLDAYSLDSVSVGHRKGNHRLRASKRSYGNPAYDDEVTSHPMQYPALANFALDVESISAEFAEIPSVSVRPEEVPAGCEDKNRYSNVLPLPETRVPLRRIGNDPTTEYINANYVTGPGSIRNYYILCQAPMSNTVVDFWRMIWEQNSRVIVMLTEYMENGVEKCYEYLPPSEVSDNKRTFGDYQIILKKREQRDKYAISTVQLINTSTRSWRELTHLWYFWPAKGVPDDYDSVIDFLSEMRSYMKISQTAKEYDEEGVEVIYGDQSRSSYNNLSKLRSDDNPSGNGVNVYSPARAEELLRRANNGTLGRMKAASDIEGVRPCVCVCATGAGRSAALVALDACARALAAGAADVPRAVRELRAQRPHALANRHHYIFLYKVLSEYGNKLMGVGVDTI</sequence>
<evidence type="ECO:0000256" key="5">
    <source>
        <dbReference type="SAM" id="MobiDB-lite"/>
    </source>
</evidence>
<dbReference type="PROSITE" id="PS50056">
    <property type="entry name" value="TYR_PHOSPHATASE_2"/>
    <property type="match status" value="1"/>
</dbReference>
<dbReference type="PANTHER" id="PTHR46198">
    <property type="entry name" value="PROTEIN-TYROSINE-PHOSPHATASE"/>
    <property type="match status" value="1"/>
</dbReference>
<evidence type="ECO:0000256" key="3">
    <source>
        <dbReference type="ARBA" id="ARBA00022801"/>
    </source>
</evidence>
<dbReference type="Pfam" id="PF00102">
    <property type="entry name" value="Y_phosphatase"/>
    <property type="match status" value="2"/>
</dbReference>
<dbReference type="GO" id="GO:0048666">
    <property type="term" value="P:neuron development"/>
    <property type="evidence" value="ECO:0007669"/>
    <property type="project" value="UniProtKB-ARBA"/>
</dbReference>
<dbReference type="GO" id="GO:0007165">
    <property type="term" value="P:signal transduction"/>
    <property type="evidence" value="ECO:0007669"/>
    <property type="project" value="TreeGrafter"/>
</dbReference>
<dbReference type="InterPro" id="IPR029021">
    <property type="entry name" value="Prot-tyrosine_phosphatase-like"/>
</dbReference>
<keyword evidence="6" id="KW-0472">Membrane</keyword>
<comment type="caution">
    <text evidence="10">The sequence shown here is derived from an EMBL/GenBank/DDBJ whole genome shotgun (WGS) entry which is preliminary data.</text>
</comment>
<dbReference type="PROSITE" id="PS50055">
    <property type="entry name" value="TYR_PHOSPHATASE_PTP"/>
    <property type="match status" value="1"/>
</dbReference>
<keyword evidence="6" id="KW-1133">Transmembrane helix</keyword>
<feature type="compositionally biased region" description="Low complexity" evidence="5">
    <location>
        <begin position="1109"/>
        <end position="1122"/>
    </location>
</feature>
<feature type="compositionally biased region" description="Acidic residues" evidence="5">
    <location>
        <begin position="173"/>
        <end position="187"/>
    </location>
</feature>
<keyword evidence="3" id="KW-0378">Hydrolase</keyword>
<dbReference type="GO" id="GO:0009653">
    <property type="term" value="P:anatomical structure morphogenesis"/>
    <property type="evidence" value="ECO:0007669"/>
    <property type="project" value="UniProtKB-ARBA"/>
</dbReference>
<accession>A0AAV1KCI1</accession>
<dbReference type="EMBL" id="CAVLGL010000024">
    <property type="protein sequence ID" value="CAK1580790.1"/>
    <property type="molecule type" value="Genomic_DNA"/>
</dbReference>
<protein>
    <recommendedName>
        <fullName evidence="1">protein-tyrosine-phosphatase</fullName>
        <ecNumber evidence="1">3.1.3.48</ecNumber>
    </recommendedName>
</protein>
<dbReference type="SUPFAM" id="SSF52799">
    <property type="entry name" value="(Phosphotyrosine protein) phosphatases II"/>
    <property type="match status" value="1"/>
</dbReference>
<evidence type="ECO:0000313" key="10">
    <source>
        <dbReference type="EMBL" id="CAK1580790.1"/>
    </source>
</evidence>
<feature type="domain" description="Tyrosine-protein phosphatase" evidence="8">
    <location>
        <begin position="1326"/>
        <end position="1630"/>
    </location>
</feature>
<dbReference type="PANTHER" id="PTHR46198:SF4">
    <property type="entry name" value="PROTEIN-TYROSINE-PHOSPHATASE"/>
    <property type="match status" value="1"/>
</dbReference>
<dbReference type="SMART" id="SM00194">
    <property type="entry name" value="PTPc"/>
    <property type="match status" value="1"/>
</dbReference>
<dbReference type="InterPro" id="IPR008356">
    <property type="entry name" value="Tyr_Pase_KIM-con"/>
</dbReference>
<keyword evidence="4" id="KW-0904">Protein phosphatase</keyword>
<dbReference type="GO" id="GO:0030054">
    <property type="term" value="C:cell junction"/>
    <property type="evidence" value="ECO:0007669"/>
    <property type="project" value="TreeGrafter"/>
</dbReference>
<name>A0AAV1KCI1_9NEOP</name>
<keyword evidence="11" id="KW-1185">Reference proteome</keyword>
<feature type="chain" id="PRO_5043584088" description="protein-tyrosine-phosphatase" evidence="7">
    <location>
        <begin position="28"/>
        <end position="1642"/>
    </location>
</feature>
<dbReference type="PRINTS" id="PR00700">
    <property type="entry name" value="PRTYPHPHTASE"/>
</dbReference>
<dbReference type="CDD" id="cd00047">
    <property type="entry name" value="PTPc"/>
    <property type="match status" value="1"/>
</dbReference>
<dbReference type="Gene3D" id="3.90.190.10">
    <property type="entry name" value="Protein tyrosine phosphatase superfamily"/>
    <property type="match status" value="1"/>
</dbReference>
<reference evidence="10 11" key="1">
    <citation type="submission" date="2023-11" db="EMBL/GenBank/DDBJ databases">
        <authorList>
            <person name="Hedman E."/>
            <person name="Englund M."/>
            <person name="Stromberg M."/>
            <person name="Nyberg Akerstrom W."/>
            <person name="Nylinder S."/>
            <person name="Jareborg N."/>
            <person name="Kallberg Y."/>
            <person name="Kronander E."/>
        </authorList>
    </citation>
    <scope>NUCLEOTIDE SEQUENCE [LARGE SCALE GENOMIC DNA]</scope>
</reference>